<dbReference type="InterPro" id="IPR000727">
    <property type="entry name" value="T_SNARE_dom"/>
</dbReference>
<keyword evidence="7" id="KW-0812">Transmembrane</keyword>
<dbReference type="PRINTS" id="PR00260">
    <property type="entry name" value="CHEMTRNSDUCR"/>
</dbReference>
<evidence type="ECO:0000313" key="11">
    <source>
        <dbReference type="EMBL" id="CAH0525548.1"/>
    </source>
</evidence>
<keyword evidence="6" id="KW-0175">Coiled coil</keyword>
<evidence type="ECO:0000256" key="6">
    <source>
        <dbReference type="SAM" id="Coils"/>
    </source>
</evidence>
<evidence type="ECO:0008006" key="13">
    <source>
        <dbReference type="Google" id="ProtNLM"/>
    </source>
</evidence>
<comment type="similarity">
    <text evidence="4">Belongs to the methyl-accepting chemotaxis (MCP) protein family.</text>
</comment>
<dbReference type="PROSITE" id="PS50111">
    <property type="entry name" value="CHEMOTAXIS_TRANSDUC_2"/>
    <property type="match status" value="1"/>
</dbReference>
<evidence type="ECO:0000256" key="5">
    <source>
        <dbReference type="PROSITE-ProRule" id="PRU00284"/>
    </source>
</evidence>
<keyword evidence="2" id="KW-1003">Cell membrane</keyword>
<evidence type="ECO:0000259" key="10">
    <source>
        <dbReference type="PROSITE" id="PS50885"/>
    </source>
</evidence>
<dbReference type="PANTHER" id="PTHR32089:SF70">
    <property type="entry name" value="ENERGY TAXIS MODULATING METHYL ACCEPTING SENSORY TRANSDUCER"/>
    <property type="match status" value="1"/>
</dbReference>
<protein>
    <recommendedName>
        <fullName evidence="13">Methyl-accepting chemotaxis protein</fullName>
    </recommendedName>
</protein>
<dbReference type="Pfam" id="PF00672">
    <property type="entry name" value="HAMP"/>
    <property type="match status" value="1"/>
</dbReference>
<evidence type="ECO:0000256" key="7">
    <source>
        <dbReference type="SAM" id="Phobius"/>
    </source>
</evidence>
<organism evidence="11 12">
    <name type="scientific">Vibrio hippocampi</name>
    <dbReference type="NCBI Taxonomy" id="654686"/>
    <lineage>
        <taxon>Bacteria</taxon>
        <taxon>Pseudomonadati</taxon>
        <taxon>Pseudomonadota</taxon>
        <taxon>Gammaproteobacteria</taxon>
        <taxon>Vibrionales</taxon>
        <taxon>Vibrionaceae</taxon>
        <taxon>Vibrio</taxon>
    </lineage>
</organism>
<keyword evidence="2" id="KW-0997">Cell inner membrane</keyword>
<feature type="domain" description="Methyl-accepting transducer" evidence="8">
    <location>
        <begin position="391"/>
        <end position="627"/>
    </location>
</feature>
<evidence type="ECO:0000259" key="9">
    <source>
        <dbReference type="PROSITE" id="PS50192"/>
    </source>
</evidence>
<dbReference type="InterPro" id="IPR004090">
    <property type="entry name" value="Chemotax_Me-accpt_rcpt"/>
</dbReference>
<dbReference type="CDD" id="cd06225">
    <property type="entry name" value="HAMP"/>
    <property type="match status" value="1"/>
</dbReference>
<dbReference type="InterPro" id="IPR004089">
    <property type="entry name" value="MCPsignal_dom"/>
</dbReference>
<accession>A0ABN8DG34</accession>
<sequence length="663" mass="73118">MQGSVIRRMYAGFTLIVILFVVTIMIMLDGMSKIHNYFGSVSTSSLPLVSLSNQTSVQLLSADKSFKDFLTTQNSERMEARRKDFTESMDAFGTVLDQLAAVSTGNPELETRIRELREARDRYSLEAQTAMNNYQSMFVSQEQVQKSTRRFQILNTELSVNMKESVNDSRNIAVRMMAKSFFIRMKDAELITSDALASNHTQLVQEAVIRNQKPVSLLQTSFQGIVDKMPEIGELYGESMSLFIKDLGEKGGVLDQHNDYLISRAALYENIENLANQVDQTMVTLKSFNDVATQNLNLSFAEAGEIYDQGIIKAIGIGLIVTLIAAGIGYHIARSVRQPLNSMLLTLEDLTDGDMTKRIEVKYNNEFRRLGDHINTLADSLHDVLVKLNDASNDLTTTASDNQTTSASAQTQLDAQREQTANVATAMTEMAHSVQEVAHSAQNSLEKVHQVESASESGRQIMNTNISTINQLESRLTESVDAVGELQRMSSQIGGILDVIRNIAEQTNLLALNAAIEAARAGDQGRGFAVVADEVRVLAQKTTQSTTEIENMIGNLQTSSKSAGHVIESCMKDMEQSVDQASNANSAMEEIQALIIEISQMSTHISQAAAEQSETTSDIAKNIEEITYIADKSYHAMSTIAETSDNLSLLANQQSELVHRFKL</sequence>
<feature type="domain" description="HAMP" evidence="10">
    <location>
        <begin position="334"/>
        <end position="386"/>
    </location>
</feature>
<feature type="domain" description="T-SNARE coiled-coil homology" evidence="9">
    <location>
        <begin position="578"/>
        <end position="640"/>
    </location>
</feature>
<evidence type="ECO:0000256" key="2">
    <source>
        <dbReference type="ARBA" id="ARBA00022519"/>
    </source>
</evidence>
<feature type="coiled-coil region" evidence="6">
    <location>
        <begin position="106"/>
        <end position="133"/>
    </location>
</feature>
<dbReference type="SMART" id="SM00283">
    <property type="entry name" value="MA"/>
    <property type="match status" value="1"/>
</dbReference>
<dbReference type="PANTHER" id="PTHR32089">
    <property type="entry name" value="METHYL-ACCEPTING CHEMOTAXIS PROTEIN MCPB"/>
    <property type="match status" value="1"/>
</dbReference>
<proteinExistence type="inferred from homology"/>
<evidence type="ECO:0000256" key="1">
    <source>
        <dbReference type="ARBA" id="ARBA00004429"/>
    </source>
</evidence>
<dbReference type="PROSITE" id="PS50885">
    <property type="entry name" value="HAMP"/>
    <property type="match status" value="1"/>
</dbReference>
<comment type="caution">
    <text evidence="11">The sequence shown here is derived from an EMBL/GenBank/DDBJ whole genome shotgun (WGS) entry which is preliminary data.</text>
</comment>
<keyword evidence="7" id="KW-1133">Transmembrane helix</keyword>
<dbReference type="EMBL" id="CAKLCM010000002">
    <property type="protein sequence ID" value="CAH0525548.1"/>
    <property type="molecule type" value="Genomic_DNA"/>
</dbReference>
<keyword evidence="3 5" id="KW-0807">Transducer</keyword>
<evidence type="ECO:0000259" key="8">
    <source>
        <dbReference type="PROSITE" id="PS50111"/>
    </source>
</evidence>
<gene>
    <name evidence="11" type="ORF">VHP8226_01075</name>
</gene>
<keyword evidence="7" id="KW-0472">Membrane</keyword>
<feature type="transmembrane region" description="Helical" evidence="7">
    <location>
        <begin position="9"/>
        <end position="28"/>
    </location>
</feature>
<keyword evidence="12" id="KW-1185">Reference proteome</keyword>
<evidence type="ECO:0000256" key="3">
    <source>
        <dbReference type="ARBA" id="ARBA00023224"/>
    </source>
</evidence>
<reference evidence="11" key="1">
    <citation type="submission" date="2021-12" db="EMBL/GenBank/DDBJ databases">
        <authorList>
            <person name="Rodrigo-Torres L."/>
            <person name="Arahal R. D."/>
            <person name="Lucena T."/>
        </authorList>
    </citation>
    <scope>NUCLEOTIDE SEQUENCE</scope>
    <source>
        <strain evidence="11">CECT 8226</strain>
    </source>
</reference>
<dbReference type="CDD" id="cd11386">
    <property type="entry name" value="MCP_signal"/>
    <property type="match status" value="1"/>
</dbReference>
<dbReference type="Proteomes" id="UP000838160">
    <property type="component" value="Unassembled WGS sequence"/>
</dbReference>
<evidence type="ECO:0000313" key="12">
    <source>
        <dbReference type="Proteomes" id="UP000838160"/>
    </source>
</evidence>
<evidence type="ECO:0000256" key="4">
    <source>
        <dbReference type="ARBA" id="ARBA00029447"/>
    </source>
</evidence>
<dbReference type="SMART" id="SM00304">
    <property type="entry name" value="HAMP"/>
    <property type="match status" value="1"/>
</dbReference>
<dbReference type="SUPFAM" id="SSF58104">
    <property type="entry name" value="Methyl-accepting chemotaxis protein (MCP) signaling domain"/>
    <property type="match status" value="1"/>
</dbReference>
<dbReference type="RefSeq" id="WP_237484074.1">
    <property type="nucleotide sequence ID" value="NZ_CAKLCM010000002.1"/>
</dbReference>
<dbReference type="InterPro" id="IPR003660">
    <property type="entry name" value="HAMP_dom"/>
</dbReference>
<dbReference type="Pfam" id="PF00015">
    <property type="entry name" value="MCPsignal"/>
    <property type="match status" value="1"/>
</dbReference>
<dbReference type="Gene3D" id="1.10.287.950">
    <property type="entry name" value="Methyl-accepting chemotaxis protein"/>
    <property type="match status" value="1"/>
</dbReference>
<dbReference type="PROSITE" id="PS50192">
    <property type="entry name" value="T_SNARE"/>
    <property type="match status" value="1"/>
</dbReference>
<name>A0ABN8DG34_9VIBR</name>
<comment type="subcellular location">
    <subcellularLocation>
        <location evidence="1">Cell inner membrane</location>
        <topology evidence="1">Multi-pass membrane protein</topology>
    </subcellularLocation>
</comment>